<dbReference type="GO" id="GO:0003677">
    <property type="term" value="F:DNA binding"/>
    <property type="evidence" value="ECO:0007669"/>
    <property type="project" value="UniProtKB-KW"/>
</dbReference>
<dbReference type="GO" id="GO:0005634">
    <property type="term" value="C:nucleus"/>
    <property type="evidence" value="ECO:0007669"/>
    <property type="project" value="UniProtKB-SubCell"/>
</dbReference>
<keyword evidence="2" id="KW-0677">Repeat</keyword>
<dbReference type="GO" id="GO:0003700">
    <property type="term" value="F:DNA-binding transcription factor activity"/>
    <property type="evidence" value="ECO:0007669"/>
    <property type="project" value="InterPro"/>
</dbReference>
<dbReference type="AlphaFoldDB" id="A0A2Z7CP18"/>
<evidence type="ECO:0000256" key="3">
    <source>
        <dbReference type="ARBA" id="ARBA00023015"/>
    </source>
</evidence>
<organism evidence="9 10">
    <name type="scientific">Dorcoceras hygrometricum</name>
    <dbReference type="NCBI Taxonomy" id="472368"/>
    <lineage>
        <taxon>Eukaryota</taxon>
        <taxon>Viridiplantae</taxon>
        <taxon>Streptophyta</taxon>
        <taxon>Embryophyta</taxon>
        <taxon>Tracheophyta</taxon>
        <taxon>Spermatophyta</taxon>
        <taxon>Magnoliopsida</taxon>
        <taxon>eudicotyledons</taxon>
        <taxon>Gunneridae</taxon>
        <taxon>Pentapetalae</taxon>
        <taxon>asterids</taxon>
        <taxon>lamiids</taxon>
        <taxon>Lamiales</taxon>
        <taxon>Gesneriaceae</taxon>
        <taxon>Didymocarpoideae</taxon>
        <taxon>Trichosporeae</taxon>
        <taxon>Loxocarpinae</taxon>
        <taxon>Dorcoceras</taxon>
    </lineage>
</organism>
<evidence type="ECO:0000259" key="8">
    <source>
        <dbReference type="PROSITE" id="PS51032"/>
    </source>
</evidence>
<dbReference type="PANTHER" id="PTHR32467:SF172">
    <property type="entry name" value="OS09G0423800 PROTEIN"/>
    <property type="match status" value="1"/>
</dbReference>
<dbReference type="FunFam" id="3.30.730.10:FF:000002">
    <property type="entry name" value="AP2-like ethylene-responsive transcription factor"/>
    <property type="match status" value="1"/>
</dbReference>
<evidence type="ECO:0000256" key="7">
    <source>
        <dbReference type="SAM" id="MobiDB-lite"/>
    </source>
</evidence>
<evidence type="ECO:0000313" key="10">
    <source>
        <dbReference type="Proteomes" id="UP000250235"/>
    </source>
</evidence>
<evidence type="ECO:0000256" key="6">
    <source>
        <dbReference type="ARBA" id="ARBA00023242"/>
    </source>
</evidence>
<protein>
    <recommendedName>
        <fullName evidence="8">AP2/ERF domain-containing protein</fullName>
    </recommendedName>
</protein>
<comment type="subcellular location">
    <subcellularLocation>
        <location evidence="1">Nucleus</location>
    </subcellularLocation>
</comment>
<name>A0A2Z7CP18_9LAMI</name>
<keyword evidence="6" id="KW-0539">Nucleus</keyword>
<dbReference type="InterPro" id="IPR036955">
    <property type="entry name" value="AP2/ERF_dom_sf"/>
</dbReference>
<keyword evidence="3" id="KW-0805">Transcription regulation</keyword>
<evidence type="ECO:0000256" key="1">
    <source>
        <dbReference type="ARBA" id="ARBA00004123"/>
    </source>
</evidence>
<evidence type="ECO:0000313" key="9">
    <source>
        <dbReference type="EMBL" id="KZV48528.1"/>
    </source>
</evidence>
<dbReference type="EMBL" id="KQ993851">
    <property type="protein sequence ID" value="KZV48528.1"/>
    <property type="molecule type" value="Genomic_DNA"/>
</dbReference>
<dbReference type="InterPro" id="IPR016177">
    <property type="entry name" value="DNA-bd_dom_sf"/>
</dbReference>
<keyword evidence="10" id="KW-1185">Reference proteome</keyword>
<gene>
    <name evidence="9" type="ORF">F511_16789</name>
</gene>
<dbReference type="Gene3D" id="3.30.730.10">
    <property type="entry name" value="AP2/ERF domain"/>
    <property type="match status" value="2"/>
</dbReference>
<feature type="domain" description="AP2/ERF" evidence="8">
    <location>
        <begin position="105"/>
        <end position="163"/>
    </location>
</feature>
<evidence type="ECO:0000256" key="4">
    <source>
        <dbReference type="ARBA" id="ARBA00023125"/>
    </source>
</evidence>
<dbReference type="CDD" id="cd00018">
    <property type="entry name" value="AP2"/>
    <property type="match status" value="1"/>
</dbReference>
<dbReference type="Pfam" id="PF00847">
    <property type="entry name" value="AP2"/>
    <property type="match status" value="1"/>
</dbReference>
<evidence type="ECO:0000256" key="2">
    <source>
        <dbReference type="ARBA" id="ARBA00022737"/>
    </source>
</evidence>
<dbReference type="InterPro" id="IPR001471">
    <property type="entry name" value="AP2/ERF_dom"/>
</dbReference>
<accession>A0A2Z7CP18</accession>
<sequence>MGKLSQKNIIDNPSKNTNVNHATNPGMKVKRTRKTILETPLLNGALFIAGHRWTGRYEAHLWDKNCWNEAQNKKGSAYDDEDAAAHAYDLAALKKSSGFSRGVSKYRGVARHHHNGRWEARIGRVFGNKYLYLGTYATQEEAAVAYDMAAIEYRGLNAVTNFDLSRYIKWLRPNNNNNNNNNNVDNNNVDNNKLHENMEENLIPRADHDNLDMVSTTLPPLQQPSDAFDATTSQPPPAITTTTSALGLLLQSSKFKEMMEMTLAAEYPSTTQDQFEYPPQSSIPDDIKTCFESNDFCSYEGDDIFEDLNSFMQPMVEFDSMLNGEDWSSN</sequence>
<dbReference type="OrthoDB" id="207175at2759"/>
<dbReference type="SUPFAM" id="SSF54171">
    <property type="entry name" value="DNA-binding domain"/>
    <property type="match status" value="1"/>
</dbReference>
<dbReference type="PROSITE" id="PS51032">
    <property type="entry name" value="AP2_ERF"/>
    <property type="match status" value="2"/>
</dbReference>
<proteinExistence type="predicted"/>
<dbReference type="SMART" id="SM00380">
    <property type="entry name" value="AP2"/>
    <property type="match status" value="1"/>
</dbReference>
<dbReference type="Proteomes" id="UP000250235">
    <property type="component" value="Unassembled WGS sequence"/>
</dbReference>
<feature type="region of interest" description="Disordered" evidence="7">
    <location>
        <begin position="1"/>
        <end position="25"/>
    </location>
</feature>
<reference evidence="9 10" key="1">
    <citation type="journal article" date="2015" name="Proc. Natl. Acad. Sci. U.S.A.">
        <title>The resurrection genome of Boea hygrometrica: A blueprint for survival of dehydration.</title>
        <authorList>
            <person name="Xiao L."/>
            <person name="Yang G."/>
            <person name="Zhang L."/>
            <person name="Yang X."/>
            <person name="Zhao S."/>
            <person name="Ji Z."/>
            <person name="Zhou Q."/>
            <person name="Hu M."/>
            <person name="Wang Y."/>
            <person name="Chen M."/>
            <person name="Xu Y."/>
            <person name="Jin H."/>
            <person name="Xiao X."/>
            <person name="Hu G."/>
            <person name="Bao F."/>
            <person name="Hu Y."/>
            <person name="Wan P."/>
            <person name="Li L."/>
            <person name="Deng X."/>
            <person name="Kuang T."/>
            <person name="Xiang C."/>
            <person name="Zhu J.K."/>
            <person name="Oliver M.J."/>
            <person name="He Y."/>
        </authorList>
    </citation>
    <scope>NUCLEOTIDE SEQUENCE [LARGE SCALE GENOMIC DNA]</scope>
    <source>
        <strain evidence="10">cv. XS01</strain>
    </source>
</reference>
<feature type="compositionally biased region" description="Polar residues" evidence="7">
    <location>
        <begin position="1"/>
        <end position="23"/>
    </location>
</feature>
<keyword evidence="5" id="KW-0804">Transcription</keyword>
<dbReference type="PANTHER" id="PTHR32467">
    <property type="entry name" value="AP2-LIKE ETHYLENE-RESPONSIVE TRANSCRIPTION FACTOR"/>
    <property type="match status" value="1"/>
</dbReference>
<keyword evidence="4" id="KW-0238">DNA-binding</keyword>
<evidence type="ECO:0000256" key="5">
    <source>
        <dbReference type="ARBA" id="ARBA00023163"/>
    </source>
</evidence>
<feature type="domain" description="AP2/ERF" evidence="8">
    <location>
        <begin position="41"/>
        <end position="94"/>
    </location>
</feature>